<dbReference type="InterPro" id="IPR036397">
    <property type="entry name" value="RNaseH_sf"/>
</dbReference>
<name>A0A7J6R1V7_PEROL</name>
<dbReference type="InterPro" id="IPR001584">
    <property type="entry name" value="Integrase_cat-core"/>
</dbReference>
<accession>A0A7J6R1V7</accession>
<dbReference type="Pfam" id="PF00078">
    <property type="entry name" value="RVT_1"/>
    <property type="match status" value="1"/>
</dbReference>
<gene>
    <name evidence="4" type="ORF">FOZ63_005185</name>
</gene>
<dbReference type="EMBL" id="JABANO010028938">
    <property type="protein sequence ID" value="KAF4714371.1"/>
    <property type="molecule type" value="Genomic_DNA"/>
</dbReference>
<feature type="domain" description="Reverse transcriptase" evidence="2">
    <location>
        <begin position="807"/>
        <end position="1007"/>
    </location>
</feature>
<dbReference type="Gene3D" id="3.30.70.270">
    <property type="match status" value="1"/>
</dbReference>
<comment type="caution">
    <text evidence="4">The sequence shown here is derived from an EMBL/GenBank/DDBJ whole genome shotgun (WGS) entry which is preliminary data.</text>
</comment>
<dbReference type="CDD" id="cd00303">
    <property type="entry name" value="retropepsin_like"/>
    <property type="match status" value="1"/>
</dbReference>
<feature type="domain" description="Integrase catalytic" evidence="3">
    <location>
        <begin position="1478"/>
        <end position="1611"/>
    </location>
</feature>
<dbReference type="Gene3D" id="1.10.340.70">
    <property type="match status" value="1"/>
</dbReference>
<feature type="non-terminal residue" evidence="4">
    <location>
        <position position="1941"/>
    </location>
</feature>
<dbReference type="PANTHER" id="PTHR37984:SF5">
    <property type="entry name" value="PROTEIN NYNRIN-LIKE"/>
    <property type="match status" value="1"/>
</dbReference>
<feature type="region of interest" description="Disordered" evidence="1">
    <location>
        <begin position="462"/>
        <end position="548"/>
    </location>
</feature>
<dbReference type="InterPro" id="IPR041588">
    <property type="entry name" value="Integrase_H2C2"/>
</dbReference>
<feature type="compositionally biased region" description="Low complexity" evidence="1">
    <location>
        <begin position="510"/>
        <end position="523"/>
    </location>
</feature>
<sequence length="1941" mass="214949">MTSPTSSDDDRPLNGRTGLTPPPLPSRPSASELYEQNQLLRRQLETLEARLASVNNLERRASTTSAEHLTASTRSSCRRASSLVMTITNTSQGLVDPLETALACLNFGVADIYYDTRFAWYAYSLSQLYAKVIPHAQCSGFGTLKGTKFRTALRRFTVSLEQQGLPDQLVVALTLMSLCDSAAAAGRAISAQDAIRRYLLTNSDGVAELLHSVKDKPITALAYDGTEYDLSASPGVSRLTLASDSWADLLECVLHNINHMEGTDISIDECRRDWEECRQQEQERVSDFLHREEASWRALCEARSFHSLTNLTDYDRLCGIMSRVKPIIRDKLTLWMRKHEVSTSQVQFSEVREKMLKIEKQQESRYPWEQSAQVPTLSPVDKDNADTVAEPSESSPRRSRRSRSSRRRGQKSKASNAEDNRATSAPATRPDGYSRADDDHHTSEDLRSCPYCKRSTRTHAPEACWFKPGGNGPPISKDLFKGRADGSVGSGSRGNPLPAPPVTQGSATSPTTPGVTVGDTPVDSTTSKDKRVTRTTTGKLPPPVQRFGQQADEQPQTFMVSPPGDPLPLQGDSQDNSTDAEVVKKFIHFSAWVPGHGSVRVLVDNASSLSLITKTTLLRRGGTLVSCPAQACTEITAFGGSSVKVLGSAVLTVCFGSRKVRWRLFVVPDVTQLPVDYILLGLNTMSGMDTVINVPPHPQRPSLLFRAINVQVTAVYEVVNLKGSREPNDSPTVDHSQSTATFLSWIESASVEDIGNKVKANLRHFKWRPAEVNFLREDPIIHQKPFRLRDDKIDALEEKLSAMVTAGVLHEVPYSPTDHISNCFVIKKTSGKFRLVTDLQRVNNRVQELDLGYNNDYVEDVHGCLQRLKSQDSETGEIFYALLDAKDAFHNIPLVAPSRRYFTIQFIDHNGDIHYYQYHYLPQGFCHSSQHWLYNVALLLRTVTGLQDPASVGIVWYMDDILIQATSHIMCTKIMKFVQLALQTVGIDTNDKLTQPSLSLKAFGLYFSGSRWRVNDASLEKLAEATASPPTNVADLRSKLGVMNYCRNGYRSATASGSLSSLAAPFHALITPEATKKTRIRWTDELLEQWNVLTKAHGEQWLTLHAHGDILPSGYIWCVATDASAVAAAASIWKVPYTDGEKVNSAALLASGQCVGLISHKFTETQSRWPAFDREGFGIWLGLTKWRPLILSTRGYGKSNSDIHFMVFNDNTTAISRWQNYCSDLLPDTTRGRRWVNWHAGLSDVLCVPHCFLHLRGKDNSLSDLFSRVVDGLYHQPDGTAYAFMISPAGHPVSSSADASTTSNYKFPWQQEPLVKNLLPEVAQLQAADSVTTYQGITLRLLLQAGLHQNEGNTLDSYKTDSAQTTITVRNWLLSGAFVVHNGVLYRKYIDDILLVVAPIGGDFRHVVSNAVKDTCRGPLSFRTLVCHLAHGDSHLGASSIKDEIKRYCWWPNMHKFTKDFIHQCHSCRHGRNKNRGPSAQPLSTCRIPENRSLLHIAVDFADPPTEADGKSIYLPDGSHVCAILVVCDLFTGLVQYYAAPSKSAEAAAYLIFTRWVPFAGLPASVVSDNSPFGSRLWSLLCSLAGVKAALIDTYSPQSNGSCERRVQACKVAISHNPTLRWDLALPLASTAVNSIPDPHTGLSAFQLVYGRKCHRPIDMVLYTAVNEASETPEDDNDLEDETRAVAWFRHLGIKLMEDCSRFYHSLIERRLSESDRSNAGPTSIHLFAPGDLVQWTEAGVGPSEGYVVRDVGYPDPQTGTTDINYSGRYSYGNSYIVRLTSGEVRVIHARQLVRRRSLCADHPQFRVDQDSLLQSQLQLGDFCVATIDTLPGDEFMVGKVITVARAATSPTVHIYDRPSGEKRFFPLWLTPGSPHIIIPSASRPRGASAHIKKIIKVLAPPFKLTKTGLLPKLVEATLMNLGLITANDTFTAKLSHYIAQ</sequence>
<dbReference type="SUPFAM" id="SSF53098">
    <property type="entry name" value="Ribonuclease H-like"/>
    <property type="match status" value="1"/>
</dbReference>
<dbReference type="InterPro" id="IPR012337">
    <property type="entry name" value="RNaseH-like_sf"/>
</dbReference>
<evidence type="ECO:0000313" key="4">
    <source>
        <dbReference type="EMBL" id="KAF4714371.1"/>
    </source>
</evidence>
<dbReference type="InterPro" id="IPR043502">
    <property type="entry name" value="DNA/RNA_pol_sf"/>
</dbReference>
<dbReference type="InterPro" id="IPR050951">
    <property type="entry name" value="Retrovirus_Pol_polyprotein"/>
</dbReference>
<dbReference type="Proteomes" id="UP000553632">
    <property type="component" value="Unassembled WGS sequence"/>
</dbReference>
<dbReference type="GO" id="GO:0015074">
    <property type="term" value="P:DNA integration"/>
    <property type="evidence" value="ECO:0007669"/>
    <property type="project" value="InterPro"/>
</dbReference>
<evidence type="ECO:0000313" key="5">
    <source>
        <dbReference type="Proteomes" id="UP000553632"/>
    </source>
</evidence>
<reference evidence="4 5" key="1">
    <citation type="submission" date="2020-04" db="EMBL/GenBank/DDBJ databases">
        <title>Perkinsus olseni comparative genomics.</title>
        <authorList>
            <person name="Bogema D.R."/>
        </authorList>
    </citation>
    <scope>NUCLEOTIDE SEQUENCE [LARGE SCALE GENOMIC DNA]</scope>
    <source>
        <strain evidence="4 5">ATCC PRA-207</strain>
    </source>
</reference>
<dbReference type="SUPFAM" id="SSF56672">
    <property type="entry name" value="DNA/RNA polymerases"/>
    <property type="match status" value="1"/>
</dbReference>
<evidence type="ECO:0000259" key="3">
    <source>
        <dbReference type="PROSITE" id="PS50994"/>
    </source>
</evidence>
<evidence type="ECO:0000256" key="1">
    <source>
        <dbReference type="SAM" id="MobiDB-lite"/>
    </source>
</evidence>
<dbReference type="Gene3D" id="3.30.420.10">
    <property type="entry name" value="Ribonuclease H-like superfamily/Ribonuclease H"/>
    <property type="match status" value="1"/>
</dbReference>
<feature type="region of interest" description="Disordered" evidence="1">
    <location>
        <begin position="1"/>
        <end position="31"/>
    </location>
</feature>
<proteinExistence type="predicted"/>
<evidence type="ECO:0000259" key="2">
    <source>
        <dbReference type="PROSITE" id="PS50878"/>
    </source>
</evidence>
<feature type="compositionally biased region" description="Basic and acidic residues" evidence="1">
    <location>
        <begin position="432"/>
        <end position="447"/>
    </location>
</feature>
<dbReference type="Pfam" id="PF17921">
    <property type="entry name" value="Integrase_H2C2"/>
    <property type="match status" value="1"/>
</dbReference>
<dbReference type="InterPro" id="IPR043128">
    <property type="entry name" value="Rev_trsase/Diguanyl_cyclase"/>
</dbReference>
<organism evidence="4 5">
    <name type="scientific">Perkinsus olseni</name>
    <name type="common">Perkinsus atlanticus</name>
    <dbReference type="NCBI Taxonomy" id="32597"/>
    <lineage>
        <taxon>Eukaryota</taxon>
        <taxon>Sar</taxon>
        <taxon>Alveolata</taxon>
        <taxon>Perkinsozoa</taxon>
        <taxon>Perkinsea</taxon>
        <taxon>Perkinsida</taxon>
        <taxon>Perkinsidae</taxon>
        <taxon>Perkinsus</taxon>
    </lineage>
</organism>
<dbReference type="PANTHER" id="PTHR37984">
    <property type="entry name" value="PROTEIN CBG26694"/>
    <property type="match status" value="1"/>
</dbReference>
<dbReference type="PROSITE" id="PS50878">
    <property type="entry name" value="RT_POL"/>
    <property type="match status" value="1"/>
</dbReference>
<dbReference type="PROSITE" id="PS50994">
    <property type="entry name" value="INTEGRASE"/>
    <property type="match status" value="1"/>
</dbReference>
<feature type="compositionally biased region" description="Basic residues" evidence="1">
    <location>
        <begin position="397"/>
        <end position="411"/>
    </location>
</feature>
<protein>
    <submittedName>
        <fullName evidence="4">Uncharacterized protein</fullName>
    </submittedName>
</protein>
<dbReference type="GO" id="GO:0003676">
    <property type="term" value="F:nucleic acid binding"/>
    <property type="evidence" value="ECO:0007669"/>
    <property type="project" value="InterPro"/>
</dbReference>
<keyword evidence="5" id="KW-1185">Reference proteome</keyword>
<dbReference type="InterPro" id="IPR000477">
    <property type="entry name" value="RT_dom"/>
</dbReference>
<feature type="region of interest" description="Disordered" evidence="1">
    <location>
        <begin position="362"/>
        <end position="447"/>
    </location>
</feature>
<dbReference type="Gene3D" id="3.10.10.10">
    <property type="entry name" value="HIV Type 1 Reverse Transcriptase, subunit A, domain 1"/>
    <property type="match status" value="1"/>
</dbReference>